<evidence type="ECO:0000313" key="24">
    <source>
        <dbReference type="EMBL" id="SEM51165.1"/>
    </source>
</evidence>
<evidence type="ECO:0000259" key="22">
    <source>
        <dbReference type="PROSITE" id="PS51332"/>
    </source>
</evidence>
<keyword evidence="14 19" id="KW-0862">Zinc</keyword>
<keyword evidence="8 19" id="KW-0489">Methyltransferase</keyword>
<dbReference type="InterPro" id="IPR006158">
    <property type="entry name" value="Cobalamin-bd"/>
</dbReference>
<evidence type="ECO:0000256" key="8">
    <source>
        <dbReference type="ARBA" id="ARBA00022603"/>
    </source>
</evidence>
<dbReference type="PROSITE" id="PS51337">
    <property type="entry name" value="B12_BINDING_NTER"/>
    <property type="match status" value="1"/>
</dbReference>
<comment type="cofactor">
    <cofactor evidence="3">
        <name>methylcob(III)alamin</name>
        <dbReference type="ChEBI" id="CHEBI:28115"/>
    </cofactor>
</comment>
<evidence type="ECO:0000313" key="25">
    <source>
        <dbReference type="Proteomes" id="UP000199158"/>
    </source>
</evidence>
<keyword evidence="10" id="KW-0846">Cobalamin</keyword>
<dbReference type="Pfam" id="PF02310">
    <property type="entry name" value="B12-binding"/>
    <property type="match status" value="1"/>
</dbReference>
<dbReference type="Gene3D" id="3.20.20.20">
    <property type="entry name" value="Dihydropteroate synthase-like"/>
    <property type="match status" value="1"/>
</dbReference>
<evidence type="ECO:0000256" key="18">
    <source>
        <dbReference type="ARBA" id="ARBA00031040"/>
    </source>
</evidence>
<evidence type="ECO:0000256" key="16">
    <source>
        <dbReference type="ARBA" id="ARBA00023285"/>
    </source>
</evidence>
<dbReference type="InterPro" id="IPR003726">
    <property type="entry name" value="HCY_dom"/>
</dbReference>
<keyword evidence="16" id="KW-0170">Cobalt</keyword>
<evidence type="ECO:0000256" key="2">
    <source>
        <dbReference type="ARBA" id="ARBA00001947"/>
    </source>
</evidence>
<evidence type="ECO:0000256" key="1">
    <source>
        <dbReference type="ARBA" id="ARBA00001700"/>
    </source>
</evidence>
<keyword evidence="11 19" id="KW-0808">Transferase</keyword>
<evidence type="ECO:0000256" key="7">
    <source>
        <dbReference type="ARBA" id="ARBA00013998"/>
    </source>
</evidence>
<dbReference type="AlphaFoldDB" id="A0A1H7YYV0"/>
<evidence type="ECO:0000256" key="11">
    <source>
        <dbReference type="ARBA" id="ARBA00022679"/>
    </source>
</evidence>
<dbReference type="OrthoDB" id="9803687at2"/>
<comment type="cofactor">
    <cofactor evidence="2 19">
        <name>Zn(2+)</name>
        <dbReference type="ChEBI" id="CHEBI:29105"/>
    </cofactor>
</comment>
<sequence>MDFKTLLQKEFIILDGAMGTMLQKKGMPLGAVPETMCLEHPEWLLDIHKQYITASSDIIYTNTFGANSYKTKNCGYTVEQLISAAVGLAKQAVTELGTDTLVGLDVGPIGQLLEPTGTLSFEDAYELFAQQVRAGVAAGADLVAIETMTDLYEMKAALLAVKENCTLPVVCTMTFEQTGRTFTGCAVSAMALTLEGLGADAIGINCSLGPKELAPLIEELRQWTTLPIIAKPNAGLPDPNSDSYDITPAEFANNMAQLAKLGVKILGGCCGTNPNYITELKQGLQGYTYNKPNVQIPAAVCSASKVVPINRVRIIGERINPTGKKLFKEALKNQDLDYILTQGLEQCQAGADILDVNVGLPEIDEQKMMVKVLKALQGVTDTPLQIDSSSPAVLTAALKVYNGKPIVNSVNGDDEVLDTVLPVVKKYGAAVVGLTLDKRGILKTAQERFEIAKKIVDRAISYGIRKEDVYIDCLTLTASAEQQAVMETLKAVRMVKENLGVKIVLGVSNISFGLPARELINQTFLTLAMGAGLDLPIINPNVTSMVAAIRAYSLLSCTDKNATEFVSLYGGIASPTPKTDPTQNQMELDYAIKSGLKADAARITAKLLQTVDPMELVNTKLIPPLDKAGVSFEKGDIFLPQLIQCAGAAQAAFEVIKSKMALNGATVSRGKIVLATVKGDIHDIGKNIVKILLENYGYTVIDLGKDVEPAAVADAVLEHEVPLVGLSALMTTTLGSMAQTIALLHERQLPCKVMVGGAVLTADYAAKIGADYYARDAKESVDIAKKLLG</sequence>
<comment type="catalytic activity">
    <reaction evidence="1">
        <text>(6S)-5-methyl-5,6,7,8-tetrahydrofolate + L-homocysteine = (6S)-5,6,7,8-tetrahydrofolate + L-methionine</text>
        <dbReference type="Rhea" id="RHEA:11172"/>
        <dbReference type="ChEBI" id="CHEBI:18608"/>
        <dbReference type="ChEBI" id="CHEBI:57453"/>
        <dbReference type="ChEBI" id="CHEBI:57844"/>
        <dbReference type="ChEBI" id="CHEBI:58199"/>
        <dbReference type="EC" id="2.1.1.13"/>
    </reaction>
</comment>
<evidence type="ECO:0000256" key="15">
    <source>
        <dbReference type="ARBA" id="ARBA00023167"/>
    </source>
</evidence>
<dbReference type="PROSITE" id="PS50970">
    <property type="entry name" value="HCY"/>
    <property type="match status" value="1"/>
</dbReference>
<dbReference type="PROSITE" id="PS50972">
    <property type="entry name" value="PTERIN_BINDING"/>
    <property type="match status" value="1"/>
</dbReference>
<keyword evidence="15" id="KW-0486">Methionine biosynthesis</keyword>
<dbReference type="InterPro" id="IPR003759">
    <property type="entry name" value="Cbl-bd_cap"/>
</dbReference>
<comment type="similarity">
    <text evidence="5">Belongs to the vitamin-B12 dependent methionine synthase family.</text>
</comment>
<dbReference type="Gene3D" id="3.20.20.330">
    <property type="entry name" value="Homocysteine-binding-like domain"/>
    <property type="match status" value="1"/>
</dbReference>
<evidence type="ECO:0000259" key="20">
    <source>
        <dbReference type="PROSITE" id="PS50970"/>
    </source>
</evidence>
<dbReference type="Pfam" id="PF02607">
    <property type="entry name" value="B12-binding_2"/>
    <property type="match status" value="1"/>
</dbReference>
<dbReference type="Pfam" id="PF00809">
    <property type="entry name" value="Pterin_bind"/>
    <property type="match status" value="1"/>
</dbReference>
<evidence type="ECO:0000256" key="5">
    <source>
        <dbReference type="ARBA" id="ARBA00010398"/>
    </source>
</evidence>
<evidence type="ECO:0000256" key="17">
    <source>
        <dbReference type="ARBA" id="ARBA00025552"/>
    </source>
</evidence>
<keyword evidence="9" id="KW-0028">Amino-acid biosynthesis</keyword>
<accession>A0A1H7YYV0</accession>
<feature type="binding site" evidence="19">
    <location>
        <position position="206"/>
    </location>
    <ligand>
        <name>Zn(2+)</name>
        <dbReference type="ChEBI" id="CHEBI:29105"/>
    </ligand>
</feature>
<name>A0A1H7YYV0_9FIRM</name>
<dbReference type="Pfam" id="PF02574">
    <property type="entry name" value="S-methyl_trans"/>
    <property type="match status" value="1"/>
</dbReference>
<dbReference type="SUPFAM" id="SSF82282">
    <property type="entry name" value="Homocysteine S-methyltransferase"/>
    <property type="match status" value="1"/>
</dbReference>
<feature type="domain" description="B12-binding" evidence="22">
    <location>
        <begin position="669"/>
        <end position="789"/>
    </location>
</feature>
<dbReference type="GO" id="GO:0050667">
    <property type="term" value="P:homocysteine metabolic process"/>
    <property type="evidence" value="ECO:0007669"/>
    <property type="project" value="TreeGrafter"/>
</dbReference>
<organism evidence="24 25">
    <name type="scientific">Hydrogenoanaerobacterium saccharovorans</name>
    <dbReference type="NCBI Taxonomy" id="474960"/>
    <lineage>
        <taxon>Bacteria</taxon>
        <taxon>Bacillati</taxon>
        <taxon>Bacillota</taxon>
        <taxon>Clostridia</taxon>
        <taxon>Eubacteriales</taxon>
        <taxon>Oscillospiraceae</taxon>
        <taxon>Hydrogenoanaerobacterium</taxon>
    </lineage>
</organism>
<dbReference type="InterPro" id="IPR000489">
    <property type="entry name" value="Pterin-binding_dom"/>
</dbReference>
<dbReference type="InterPro" id="IPR011005">
    <property type="entry name" value="Dihydropteroate_synth-like_sf"/>
</dbReference>
<dbReference type="InterPro" id="IPR036594">
    <property type="entry name" value="Meth_synthase_dom"/>
</dbReference>
<protein>
    <recommendedName>
        <fullName evidence="7">Methionine synthase</fullName>
        <ecNumber evidence="6">2.1.1.13</ecNumber>
    </recommendedName>
    <alternativeName>
        <fullName evidence="18">5-methyltetrahydrofolate--homocysteine methyltransferase</fullName>
    </alternativeName>
</protein>
<dbReference type="SUPFAM" id="SSF51717">
    <property type="entry name" value="Dihydropteroate synthetase-like"/>
    <property type="match status" value="1"/>
</dbReference>
<feature type="binding site" evidence="19">
    <location>
        <position position="270"/>
    </location>
    <ligand>
        <name>Zn(2+)</name>
        <dbReference type="ChEBI" id="CHEBI:29105"/>
    </ligand>
</feature>
<evidence type="ECO:0000256" key="3">
    <source>
        <dbReference type="ARBA" id="ARBA00001956"/>
    </source>
</evidence>
<dbReference type="PANTHER" id="PTHR45833:SF1">
    <property type="entry name" value="METHIONINE SYNTHASE"/>
    <property type="match status" value="1"/>
</dbReference>
<dbReference type="PIRSF" id="PIRSF037472">
    <property type="entry name" value="DHPS_mtfrase"/>
    <property type="match status" value="1"/>
</dbReference>
<dbReference type="Proteomes" id="UP000199158">
    <property type="component" value="Unassembled WGS sequence"/>
</dbReference>
<reference evidence="24 25" key="1">
    <citation type="submission" date="2016-10" db="EMBL/GenBank/DDBJ databases">
        <authorList>
            <person name="de Groot N.N."/>
        </authorList>
    </citation>
    <scope>NUCLEOTIDE SEQUENCE [LARGE SCALE GENOMIC DNA]</scope>
    <source>
        <strain evidence="24 25">CGMCC 1.5070</strain>
    </source>
</reference>
<dbReference type="GO" id="GO:0008705">
    <property type="term" value="F:methionine synthase activity"/>
    <property type="evidence" value="ECO:0007669"/>
    <property type="project" value="UniProtKB-EC"/>
</dbReference>
<dbReference type="EMBL" id="FOCG01000001">
    <property type="protein sequence ID" value="SEM51165.1"/>
    <property type="molecule type" value="Genomic_DNA"/>
</dbReference>
<dbReference type="GO" id="GO:0046872">
    <property type="term" value="F:metal ion binding"/>
    <property type="evidence" value="ECO:0007669"/>
    <property type="project" value="UniProtKB-KW"/>
</dbReference>
<evidence type="ECO:0000256" key="4">
    <source>
        <dbReference type="ARBA" id="ARBA00005178"/>
    </source>
</evidence>
<dbReference type="SUPFAM" id="SSF52242">
    <property type="entry name" value="Cobalamin (vitamin B12)-binding domain"/>
    <property type="match status" value="1"/>
</dbReference>
<dbReference type="Gene3D" id="3.40.50.280">
    <property type="entry name" value="Cobalamin-binding domain"/>
    <property type="match status" value="1"/>
</dbReference>
<keyword evidence="12" id="KW-0949">S-adenosyl-L-methionine</keyword>
<dbReference type="SUPFAM" id="SSF47644">
    <property type="entry name" value="Methionine synthase domain"/>
    <property type="match status" value="1"/>
</dbReference>
<dbReference type="GO" id="GO:0046653">
    <property type="term" value="P:tetrahydrofolate metabolic process"/>
    <property type="evidence" value="ECO:0007669"/>
    <property type="project" value="TreeGrafter"/>
</dbReference>
<dbReference type="SMART" id="SM01018">
    <property type="entry name" value="B12-binding_2"/>
    <property type="match status" value="1"/>
</dbReference>
<evidence type="ECO:0000256" key="13">
    <source>
        <dbReference type="ARBA" id="ARBA00022723"/>
    </source>
</evidence>
<dbReference type="PANTHER" id="PTHR45833">
    <property type="entry name" value="METHIONINE SYNTHASE"/>
    <property type="match status" value="1"/>
</dbReference>
<comment type="function">
    <text evidence="17">Catalyzes the transfer of a methyl group from methyl-cobalamin to homocysteine, yielding enzyme-bound cob(I)alamin and methionine. Subsequently, remethylates the cofactor using methyltetrahydrofolate.</text>
</comment>
<gene>
    <name evidence="24" type="ORF">SAMN05216180_0333</name>
</gene>
<feature type="domain" description="Pterin-binding" evidence="21">
    <location>
        <begin position="312"/>
        <end position="556"/>
    </location>
</feature>
<comment type="pathway">
    <text evidence="4">Amino-acid biosynthesis; L-methionine biosynthesis via de novo pathway; L-methionine from L-homocysteine (MetH route): step 1/1.</text>
</comment>
<evidence type="ECO:0000256" key="19">
    <source>
        <dbReference type="PROSITE-ProRule" id="PRU00333"/>
    </source>
</evidence>
<dbReference type="InterPro" id="IPR036724">
    <property type="entry name" value="Cobalamin-bd_sf"/>
</dbReference>
<feature type="binding site" evidence="19">
    <location>
        <position position="269"/>
    </location>
    <ligand>
        <name>Zn(2+)</name>
        <dbReference type="ChEBI" id="CHEBI:29105"/>
    </ligand>
</feature>
<evidence type="ECO:0000256" key="12">
    <source>
        <dbReference type="ARBA" id="ARBA00022691"/>
    </source>
</evidence>
<evidence type="ECO:0000256" key="6">
    <source>
        <dbReference type="ARBA" id="ARBA00012032"/>
    </source>
</evidence>
<dbReference type="STRING" id="474960.SAMN05216180_0333"/>
<dbReference type="EC" id="2.1.1.13" evidence="6"/>
<dbReference type="Gene3D" id="1.10.1240.10">
    <property type="entry name" value="Methionine synthase domain"/>
    <property type="match status" value="1"/>
</dbReference>
<dbReference type="InterPro" id="IPR017215">
    <property type="entry name" value="MetH_bac"/>
</dbReference>
<keyword evidence="13 19" id="KW-0479">Metal-binding</keyword>
<dbReference type="GO" id="GO:0005829">
    <property type="term" value="C:cytosol"/>
    <property type="evidence" value="ECO:0007669"/>
    <property type="project" value="TreeGrafter"/>
</dbReference>
<evidence type="ECO:0000256" key="14">
    <source>
        <dbReference type="ARBA" id="ARBA00022833"/>
    </source>
</evidence>
<dbReference type="UniPathway" id="UPA00051">
    <property type="reaction ID" value="UER00081"/>
</dbReference>
<dbReference type="NCBIfam" id="NF005719">
    <property type="entry name" value="PRK07535.1"/>
    <property type="match status" value="1"/>
</dbReference>
<evidence type="ECO:0000256" key="9">
    <source>
        <dbReference type="ARBA" id="ARBA00022605"/>
    </source>
</evidence>
<evidence type="ECO:0000259" key="23">
    <source>
        <dbReference type="PROSITE" id="PS51337"/>
    </source>
</evidence>
<feature type="domain" description="B12-binding N-terminal" evidence="23">
    <location>
        <begin position="575"/>
        <end position="668"/>
    </location>
</feature>
<evidence type="ECO:0000259" key="21">
    <source>
        <dbReference type="PROSITE" id="PS50972"/>
    </source>
</evidence>
<dbReference type="GO" id="GO:0032259">
    <property type="term" value="P:methylation"/>
    <property type="evidence" value="ECO:0007669"/>
    <property type="project" value="UniProtKB-KW"/>
</dbReference>
<keyword evidence="25" id="KW-1185">Reference proteome</keyword>
<dbReference type="InterPro" id="IPR036589">
    <property type="entry name" value="HCY_dom_sf"/>
</dbReference>
<proteinExistence type="inferred from homology"/>
<dbReference type="RefSeq" id="WP_092751001.1">
    <property type="nucleotide sequence ID" value="NZ_FOCG01000001.1"/>
</dbReference>
<evidence type="ECO:0000256" key="10">
    <source>
        <dbReference type="ARBA" id="ARBA00022628"/>
    </source>
</evidence>
<feature type="domain" description="Hcy-binding" evidence="20">
    <location>
        <begin position="1"/>
        <end position="284"/>
    </location>
</feature>
<dbReference type="PROSITE" id="PS51332">
    <property type="entry name" value="B12_BINDING"/>
    <property type="match status" value="1"/>
</dbReference>
<dbReference type="GO" id="GO:0031419">
    <property type="term" value="F:cobalamin binding"/>
    <property type="evidence" value="ECO:0007669"/>
    <property type="project" value="UniProtKB-KW"/>
</dbReference>
<dbReference type="InterPro" id="IPR050554">
    <property type="entry name" value="Met_Synthase/Corrinoid"/>
</dbReference>